<gene>
    <name evidence="1" type="ORF">BB021_09820</name>
</gene>
<comment type="caution">
    <text evidence="1">The sequence shown here is derived from an EMBL/GenBank/DDBJ whole genome shotgun (WGS) entry which is preliminary data.</text>
</comment>
<protein>
    <submittedName>
        <fullName evidence="1">Stress protein</fullName>
    </submittedName>
</protein>
<keyword evidence="2" id="KW-1185">Reference proteome</keyword>
<dbReference type="Proteomes" id="UP000190016">
    <property type="component" value="Unassembled WGS sequence"/>
</dbReference>
<dbReference type="Gene3D" id="2.60.60.30">
    <property type="entry name" value="sav2460 like domains"/>
    <property type="match status" value="1"/>
</dbReference>
<evidence type="ECO:0000313" key="1">
    <source>
        <dbReference type="EMBL" id="OPB87554.1"/>
    </source>
</evidence>
<dbReference type="CDD" id="cd06974">
    <property type="entry name" value="TerD_like"/>
    <property type="match status" value="1"/>
</dbReference>
<reference evidence="1 2" key="1">
    <citation type="submission" date="2016-07" db="EMBL/GenBank/DDBJ databases">
        <title>Revisiting the Taxonomy of the Elizabethkingia Genus based on Whole-Genome Sequencing, Optical Mapping, and MALDI-TOF.</title>
        <authorList>
            <person name="Nicholson A.C."/>
        </authorList>
    </citation>
    <scope>NUCLEOTIDE SEQUENCE [LARGE SCALE GENOMIC DNA]</scope>
    <source>
        <strain evidence="1 2">C1558</strain>
    </source>
</reference>
<proteinExistence type="predicted"/>
<organism evidence="1 2">
    <name type="scientific">Elizabethkingia ursingii</name>
    <dbReference type="NCBI Taxonomy" id="1756150"/>
    <lineage>
        <taxon>Bacteria</taxon>
        <taxon>Pseudomonadati</taxon>
        <taxon>Bacteroidota</taxon>
        <taxon>Flavobacteriia</taxon>
        <taxon>Flavobacteriales</taxon>
        <taxon>Weeksellaceae</taxon>
        <taxon>Elizabethkingia</taxon>
    </lineage>
</organism>
<accession>A0ABX3N7L8</accession>
<sequence>MAINLQKITLEKKGDIHYIDLSKKGTSSTQEIIINLNWSNGGKKGLFSSLFNKDIDLDLGCFYELENGEKSVIDGLQFSKGQGGPKDKYTKQGRYTNYPWIWHTGDDRGSGFGSGENILINPQGILSLKRMVIYCFIYDGVAKWQETNAVVTVKVPGTPDIEVQLGNQPSRYKFCAIAEILFTPGSIGVKKLVTFHDSHGECDRAYNWGMSWTAGHK</sequence>
<dbReference type="RefSeq" id="WP_078779003.1">
    <property type="nucleotide sequence ID" value="NZ_MBDS01000016.1"/>
</dbReference>
<dbReference type="EMBL" id="MBDS01000016">
    <property type="protein sequence ID" value="OPB87554.1"/>
    <property type="molecule type" value="Genomic_DNA"/>
</dbReference>
<name>A0ABX3N7L8_9FLAO</name>
<evidence type="ECO:0000313" key="2">
    <source>
        <dbReference type="Proteomes" id="UP000190016"/>
    </source>
</evidence>
<dbReference type="InterPro" id="IPR003325">
    <property type="entry name" value="TerD"/>
</dbReference>